<dbReference type="GO" id="GO:0003700">
    <property type="term" value="F:DNA-binding transcription factor activity"/>
    <property type="evidence" value="ECO:0007669"/>
    <property type="project" value="InterPro"/>
</dbReference>
<dbReference type="InterPro" id="IPR009061">
    <property type="entry name" value="DNA-bd_dom_put_sf"/>
</dbReference>
<keyword evidence="1 3" id="KW-0238">DNA-binding</keyword>
<dbReference type="PANTHER" id="PTHR30204">
    <property type="entry name" value="REDOX-CYCLING DRUG-SENSING TRANSCRIPTIONAL ACTIVATOR SOXR"/>
    <property type="match status" value="1"/>
</dbReference>
<evidence type="ECO:0000313" key="4">
    <source>
        <dbReference type="Proteomes" id="UP000199623"/>
    </source>
</evidence>
<reference evidence="4" key="1">
    <citation type="submission" date="2016-10" db="EMBL/GenBank/DDBJ databases">
        <authorList>
            <person name="Varghese N."/>
            <person name="Submissions S."/>
        </authorList>
    </citation>
    <scope>NUCLEOTIDE SEQUENCE [LARGE SCALE GENOMIC DNA]</scope>
    <source>
        <strain evidence="4">CGMCC 4.3506</strain>
    </source>
</reference>
<dbReference type="CDD" id="cd00592">
    <property type="entry name" value="HTH_MerR-like"/>
    <property type="match status" value="1"/>
</dbReference>
<dbReference type="SUPFAM" id="SSF46955">
    <property type="entry name" value="Putative DNA-binding domain"/>
    <property type="match status" value="1"/>
</dbReference>
<dbReference type="InterPro" id="IPR000551">
    <property type="entry name" value="MerR-type_HTH_dom"/>
</dbReference>
<dbReference type="GO" id="GO:0003677">
    <property type="term" value="F:DNA binding"/>
    <property type="evidence" value="ECO:0007669"/>
    <property type="project" value="UniProtKB-KW"/>
</dbReference>
<accession>A0A1G8BIR1</accession>
<evidence type="ECO:0000259" key="2">
    <source>
        <dbReference type="PROSITE" id="PS50937"/>
    </source>
</evidence>
<keyword evidence="4" id="KW-1185">Reference proteome</keyword>
<evidence type="ECO:0000313" key="3">
    <source>
        <dbReference type="EMBL" id="SDH33021.1"/>
    </source>
</evidence>
<dbReference type="Proteomes" id="UP000199623">
    <property type="component" value="Unassembled WGS sequence"/>
</dbReference>
<dbReference type="InterPro" id="IPR047057">
    <property type="entry name" value="MerR_fam"/>
</dbReference>
<dbReference type="OrthoDB" id="9809391at2"/>
<organism evidence="3 4">
    <name type="scientific">Lentzea fradiae</name>
    <dbReference type="NCBI Taxonomy" id="200378"/>
    <lineage>
        <taxon>Bacteria</taxon>
        <taxon>Bacillati</taxon>
        <taxon>Actinomycetota</taxon>
        <taxon>Actinomycetes</taxon>
        <taxon>Pseudonocardiales</taxon>
        <taxon>Pseudonocardiaceae</taxon>
        <taxon>Lentzea</taxon>
    </lineage>
</organism>
<dbReference type="SMART" id="SM00422">
    <property type="entry name" value="HTH_MERR"/>
    <property type="match status" value="1"/>
</dbReference>
<dbReference type="PANTHER" id="PTHR30204:SF93">
    <property type="entry name" value="HTH MERR-TYPE DOMAIN-CONTAINING PROTEIN"/>
    <property type="match status" value="1"/>
</dbReference>
<proteinExistence type="predicted"/>
<dbReference type="STRING" id="200378.SAMN05216553_11986"/>
<dbReference type="EMBL" id="FNCC01000019">
    <property type="protein sequence ID" value="SDH33021.1"/>
    <property type="molecule type" value="Genomic_DNA"/>
</dbReference>
<dbReference type="Pfam" id="PF13411">
    <property type="entry name" value="MerR_1"/>
    <property type="match status" value="1"/>
</dbReference>
<evidence type="ECO:0000256" key="1">
    <source>
        <dbReference type="ARBA" id="ARBA00023125"/>
    </source>
</evidence>
<feature type="domain" description="HTH merR-type" evidence="2">
    <location>
        <begin position="6"/>
        <end position="74"/>
    </location>
</feature>
<sequence>MAENDLMPIGRVAQWFGMRVPALRFYEEQGLLTTRRRNGRRHFDRNDLLRLALVRTYVEGGMLSLDEVKELVATEPTTDARLLAERHVSVLREHASSAAAALRLLRHHIDHDLPDQLSCPRCAEELRDRLARFTRRRGHE</sequence>
<dbReference type="Gene3D" id="1.10.1660.10">
    <property type="match status" value="1"/>
</dbReference>
<dbReference type="PROSITE" id="PS50937">
    <property type="entry name" value="HTH_MERR_2"/>
    <property type="match status" value="1"/>
</dbReference>
<name>A0A1G8BIR1_9PSEU</name>
<protein>
    <submittedName>
        <fullName evidence="3">DNA-binding transcriptional regulator, MerR family</fullName>
    </submittedName>
</protein>
<dbReference type="RefSeq" id="WP_090058486.1">
    <property type="nucleotide sequence ID" value="NZ_FNCC01000019.1"/>
</dbReference>
<dbReference type="AlphaFoldDB" id="A0A1G8BIR1"/>
<gene>
    <name evidence="3" type="ORF">SAMN05216553_11986</name>
</gene>